<dbReference type="SMART" id="SM00854">
    <property type="entry name" value="PGA_cap"/>
    <property type="match status" value="1"/>
</dbReference>
<dbReference type="EMBL" id="VFOR01000001">
    <property type="protein sequence ID" value="TQL63298.1"/>
    <property type="molecule type" value="Genomic_DNA"/>
</dbReference>
<evidence type="ECO:0000313" key="3">
    <source>
        <dbReference type="EMBL" id="TQL63298.1"/>
    </source>
</evidence>
<dbReference type="PANTHER" id="PTHR33393:SF13">
    <property type="entry name" value="PGA BIOSYNTHESIS PROTEIN CAPA"/>
    <property type="match status" value="1"/>
</dbReference>
<reference evidence="3 4" key="1">
    <citation type="submission" date="2019-06" db="EMBL/GenBank/DDBJ databases">
        <title>Sequencing the genomes of 1000 actinobacteria strains.</title>
        <authorList>
            <person name="Klenk H.-P."/>
        </authorList>
    </citation>
    <scope>NUCLEOTIDE SEQUENCE [LARGE SCALE GENOMIC DNA]</scope>
    <source>
        <strain evidence="3 4">DSM 8251</strain>
    </source>
</reference>
<protein>
    <submittedName>
        <fullName evidence="3">Poly-gamma-glutamate synthesis protein (Capsule biosynthesis protein)</fullName>
    </submittedName>
</protein>
<dbReference type="CDD" id="cd07381">
    <property type="entry name" value="MPP_CapA"/>
    <property type="match status" value="1"/>
</dbReference>
<accession>A0A542ZSH7</accession>
<organism evidence="3 4">
    <name type="scientific">Propioniferax innocua</name>
    <dbReference type="NCBI Taxonomy" id="1753"/>
    <lineage>
        <taxon>Bacteria</taxon>
        <taxon>Bacillati</taxon>
        <taxon>Actinomycetota</taxon>
        <taxon>Actinomycetes</taxon>
        <taxon>Propionibacteriales</taxon>
        <taxon>Propionibacteriaceae</taxon>
        <taxon>Propioniferax</taxon>
    </lineage>
</organism>
<evidence type="ECO:0000259" key="2">
    <source>
        <dbReference type="SMART" id="SM00854"/>
    </source>
</evidence>
<dbReference type="Gene3D" id="3.60.21.10">
    <property type="match status" value="1"/>
</dbReference>
<evidence type="ECO:0000256" key="1">
    <source>
        <dbReference type="ARBA" id="ARBA00005662"/>
    </source>
</evidence>
<dbReference type="RefSeq" id="WP_211345839.1">
    <property type="nucleotide sequence ID" value="NZ_BAAAMD010000001.1"/>
</dbReference>
<dbReference type="Proteomes" id="UP000316196">
    <property type="component" value="Unassembled WGS sequence"/>
</dbReference>
<dbReference type="InterPro" id="IPR019079">
    <property type="entry name" value="Capsule_synth_CapA"/>
</dbReference>
<comment type="caution">
    <text evidence="3">The sequence shown here is derived from an EMBL/GenBank/DDBJ whole genome shotgun (WGS) entry which is preliminary data.</text>
</comment>
<proteinExistence type="inferred from homology"/>
<gene>
    <name evidence="3" type="ORF">FB460_1100</name>
</gene>
<dbReference type="InterPro" id="IPR052169">
    <property type="entry name" value="CW_Biosynth-Accessory"/>
</dbReference>
<dbReference type="Pfam" id="PF09587">
    <property type="entry name" value="PGA_cap"/>
    <property type="match status" value="1"/>
</dbReference>
<name>A0A542ZSH7_9ACTN</name>
<dbReference type="AlphaFoldDB" id="A0A542ZSH7"/>
<dbReference type="SUPFAM" id="SSF56300">
    <property type="entry name" value="Metallo-dependent phosphatases"/>
    <property type="match status" value="1"/>
</dbReference>
<keyword evidence="4" id="KW-1185">Reference proteome</keyword>
<dbReference type="InterPro" id="IPR029052">
    <property type="entry name" value="Metallo-depent_PP-like"/>
</dbReference>
<evidence type="ECO:0000313" key="4">
    <source>
        <dbReference type="Proteomes" id="UP000316196"/>
    </source>
</evidence>
<feature type="domain" description="Capsule synthesis protein CapA" evidence="2">
    <location>
        <begin position="1"/>
        <end position="250"/>
    </location>
</feature>
<sequence>MNGDLLWHNTLWFGAQEDARAAGRKGDDDYDFAPLLAGVRPVVEGADLGICHNEVPVAEAGGPYEGYPMFIAPPHTLDGVKETGYDMCTTASNHSLDDGFEGIERTLDGMDERGILHVGTARSEKEASTPTLFTTESGVKIAVVTGTYGTNGIPVPDDKPWAVQPLDPDALLDAARRAREAGADIVMAAMHGGEEYQTEPNEQQMSVAERLTASPDVDLVYGHHAHVVQPITKVNGKWVVYGLGNLVAQHETDVPRGYEGITVRFTFTEAEPGADTDSERPSFEVSSAEYFPTMVTRYSSGSPARTVLVKEALAGGDGDESRLEQARARTAEAVNLLGDNDGLEER</sequence>
<dbReference type="PANTHER" id="PTHR33393">
    <property type="entry name" value="POLYGLUTAMINE SYNTHESIS ACCESSORY PROTEIN RV0574C-RELATED"/>
    <property type="match status" value="1"/>
</dbReference>
<comment type="similarity">
    <text evidence="1">Belongs to the CapA family.</text>
</comment>